<dbReference type="SUPFAM" id="SSF141523">
    <property type="entry name" value="L,D-transpeptidase catalytic domain-like"/>
    <property type="match status" value="1"/>
</dbReference>
<feature type="active site" description="Proton donor/acceptor" evidence="7">
    <location>
        <position position="196"/>
    </location>
</feature>
<sequence>MRKFLLLLILLFSAPAVAQEEVDPVCTFAETQWPGADPAAEPAHPAHPHYAALQRAYAQETDPGRRATLAANIRRWEAMPHRLGDRYLLVNAAAFRATLWEDGSPVSQWRVIVGRTRTQTPIFHTEARGVILNPWWEIPASIVAESVGALVRNRPAEARRRGYVVQGGRYRQRPGPGNALGLMKLDMPNAHSVGIHDTPSRQLFDREDRALSHGCVRIDDALGFATTLLSRQPEWTRERVDAVIAVGETRTVPFDAPLPVYIGYFTAEPAADGTIGYFPDIYGRD</sequence>
<evidence type="ECO:0000256" key="3">
    <source>
        <dbReference type="ARBA" id="ARBA00022679"/>
    </source>
</evidence>
<gene>
    <name evidence="10" type="ORF">H6P80_09400</name>
</gene>
<evidence type="ECO:0000313" key="10">
    <source>
        <dbReference type="EMBL" id="MBC2777835.1"/>
    </source>
</evidence>
<keyword evidence="4 7" id="KW-0133">Cell shape</keyword>
<evidence type="ECO:0000256" key="7">
    <source>
        <dbReference type="PROSITE-ProRule" id="PRU01373"/>
    </source>
</evidence>
<name>A0A842HYC5_9SPHN</name>
<accession>A0A842HYC5</accession>
<feature type="active site" description="Nucleophile" evidence="7">
    <location>
        <position position="215"/>
    </location>
</feature>
<evidence type="ECO:0000256" key="2">
    <source>
        <dbReference type="ARBA" id="ARBA00005992"/>
    </source>
</evidence>
<evidence type="ECO:0000256" key="4">
    <source>
        <dbReference type="ARBA" id="ARBA00022960"/>
    </source>
</evidence>
<keyword evidence="11" id="KW-1185">Reference proteome</keyword>
<evidence type="ECO:0000259" key="9">
    <source>
        <dbReference type="PROSITE" id="PS52029"/>
    </source>
</evidence>
<organism evidence="10 11">
    <name type="scientific">Parasphingopyxis marina</name>
    <dbReference type="NCBI Taxonomy" id="2761622"/>
    <lineage>
        <taxon>Bacteria</taxon>
        <taxon>Pseudomonadati</taxon>
        <taxon>Pseudomonadota</taxon>
        <taxon>Alphaproteobacteria</taxon>
        <taxon>Sphingomonadales</taxon>
        <taxon>Sphingomonadaceae</taxon>
        <taxon>Parasphingopyxis</taxon>
    </lineage>
</organism>
<evidence type="ECO:0000256" key="5">
    <source>
        <dbReference type="ARBA" id="ARBA00022984"/>
    </source>
</evidence>
<dbReference type="Proteomes" id="UP000564378">
    <property type="component" value="Unassembled WGS sequence"/>
</dbReference>
<protein>
    <submittedName>
        <fullName evidence="10">L,D-transpeptidase family protein</fullName>
    </submittedName>
</protein>
<dbReference type="GO" id="GO:0004180">
    <property type="term" value="F:carboxypeptidase activity"/>
    <property type="evidence" value="ECO:0007669"/>
    <property type="project" value="UniProtKB-ARBA"/>
</dbReference>
<dbReference type="InterPro" id="IPR052905">
    <property type="entry name" value="LD-transpeptidase_YkuD-like"/>
</dbReference>
<comment type="similarity">
    <text evidence="2">Belongs to the YkuD family.</text>
</comment>
<feature type="signal peptide" evidence="8">
    <location>
        <begin position="1"/>
        <end position="18"/>
    </location>
</feature>
<dbReference type="UniPathway" id="UPA00219"/>
<dbReference type="GO" id="GO:0009252">
    <property type="term" value="P:peptidoglycan biosynthetic process"/>
    <property type="evidence" value="ECO:0007669"/>
    <property type="project" value="UniProtKB-UniPathway"/>
</dbReference>
<evidence type="ECO:0000256" key="8">
    <source>
        <dbReference type="SAM" id="SignalP"/>
    </source>
</evidence>
<dbReference type="GO" id="GO:0071555">
    <property type="term" value="P:cell wall organization"/>
    <property type="evidence" value="ECO:0007669"/>
    <property type="project" value="UniProtKB-UniRule"/>
</dbReference>
<comment type="pathway">
    <text evidence="1 7">Cell wall biogenesis; peptidoglycan biosynthesis.</text>
</comment>
<dbReference type="AlphaFoldDB" id="A0A842HYC5"/>
<keyword evidence="5 7" id="KW-0573">Peptidoglycan synthesis</keyword>
<dbReference type="GO" id="GO:0008360">
    <property type="term" value="P:regulation of cell shape"/>
    <property type="evidence" value="ECO:0007669"/>
    <property type="project" value="UniProtKB-UniRule"/>
</dbReference>
<proteinExistence type="inferred from homology"/>
<feature type="chain" id="PRO_5032374550" evidence="8">
    <location>
        <begin position="19"/>
        <end position="285"/>
    </location>
</feature>
<dbReference type="RefSeq" id="WP_185801145.1">
    <property type="nucleotide sequence ID" value="NZ_JACJVJ010000002.1"/>
</dbReference>
<dbReference type="GO" id="GO:0016740">
    <property type="term" value="F:transferase activity"/>
    <property type="evidence" value="ECO:0007669"/>
    <property type="project" value="UniProtKB-KW"/>
</dbReference>
<comment type="caution">
    <text evidence="10">The sequence shown here is derived from an EMBL/GenBank/DDBJ whole genome shotgun (WGS) entry which is preliminary data.</text>
</comment>
<evidence type="ECO:0000313" key="11">
    <source>
        <dbReference type="Proteomes" id="UP000564378"/>
    </source>
</evidence>
<dbReference type="CDD" id="cd16913">
    <property type="entry name" value="YkuD_like"/>
    <property type="match status" value="1"/>
</dbReference>
<dbReference type="EMBL" id="JACJVJ010000002">
    <property type="protein sequence ID" value="MBC2777835.1"/>
    <property type="molecule type" value="Genomic_DNA"/>
</dbReference>
<dbReference type="InterPro" id="IPR005490">
    <property type="entry name" value="LD_TPept_cat_dom"/>
</dbReference>
<dbReference type="InterPro" id="IPR038063">
    <property type="entry name" value="Transpep_catalytic_dom"/>
</dbReference>
<dbReference type="PROSITE" id="PS52029">
    <property type="entry name" value="LD_TPASE"/>
    <property type="match status" value="1"/>
</dbReference>
<dbReference type="PANTHER" id="PTHR41533:SF2">
    <property type="entry name" value="BLR7131 PROTEIN"/>
    <property type="match status" value="1"/>
</dbReference>
<keyword evidence="8" id="KW-0732">Signal</keyword>
<dbReference type="PANTHER" id="PTHR41533">
    <property type="entry name" value="L,D-TRANSPEPTIDASE HI_1667-RELATED"/>
    <property type="match status" value="1"/>
</dbReference>
<feature type="domain" description="L,D-TPase catalytic" evidence="9">
    <location>
        <begin position="86"/>
        <end position="243"/>
    </location>
</feature>
<evidence type="ECO:0000256" key="1">
    <source>
        <dbReference type="ARBA" id="ARBA00004752"/>
    </source>
</evidence>
<keyword evidence="6 7" id="KW-0961">Cell wall biogenesis/degradation</keyword>
<dbReference type="Gene3D" id="2.40.440.10">
    <property type="entry name" value="L,D-transpeptidase catalytic domain-like"/>
    <property type="match status" value="1"/>
</dbReference>
<evidence type="ECO:0000256" key="6">
    <source>
        <dbReference type="ARBA" id="ARBA00023316"/>
    </source>
</evidence>
<keyword evidence="3" id="KW-0808">Transferase</keyword>
<dbReference type="Pfam" id="PF03734">
    <property type="entry name" value="YkuD"/>
    <property type="match status" value="1"/>
</dbReference>
<reference evidence="10 11" key="1">
    <citation type="submission" date="2020-08" db="EMBL/GenBank/DDBJ databases">
        <title>Draft genome sequence of Parasphingopyxis sp. GrpM-11.</title>
        <authorList>
            <person name="Oh J."/>
            <person name="Roh D.-H."/>
        </authorList>
    </citation>
    <scope>NUCLEOTIDE SEQUENCE [LARGE SCALE GENOMIC DNA]</scope>
    <source>
        <strain evidence="10 11">GrpM-11</strain>
    </source>
</reference>